<dbReference type="AlphaFoldDB" id="A0A348FZM2"/>
<keyword evidence="11" id="KW-1185">Reference proteome</keyword>
<keyword evidence="3 5" id="KW-0807">Transducer</keyword>
<dbReference type="PROSITE" id="PS50111">
    <property type="entry name" value="CHEMOTAXIS_TRANSDUC_2"/>
    <property type="match status" value="1"/>
</dbReference>
<feature type="transmembrane region" description="Helical" evidence="7">
    <location>
        <begin position="35"/>
        <end position="54"/>
    </location>
</feature>
<dbReference type="PANTHER" id="PTHR32089">
    <property type="entry name" value="METHYL-ACCEPTING CHEMOTAXIS PROTEIN MCPB"/>
    <property type="match status" value="1"/>
</dbReference>
<dbReference type="GO" id="GO:0005886">
    <property type="term" value="C:plasma membrane"/>
    <property type="evidence" value="ECO:0007669"/>
    <property type="project" value="UniProtKB-SubCell"/>
</dbReference>
<evidence type="ECO:0000313" key="10">
    <source>
        <dbReference type="EMBL" id="BBF92755.1"/>
    </source>
</evidence>
<dbReference type="Gene3D" id="1.10.287.950">
    <property type="entry name" value="Methyl-accepting chemotaxis protein"/>
    <property type="match status" value="1"/>
</dbReference>
<dbReference type="SMART" id="SM00283">
    <property type="entry name" value="MA"/>
    <property type="match status" value="1"/>
</dbReference>
<keyword evidence="2" id="KW-0997">Cell inner membrane</keyword>
<gene>
    <name evidence="10" type="ORF">BLTE_14400</name>
</gene>
<evidence type="ECO:0000256" key="4">
    <source>
        <dbReference type="ARBA" id="ARBA00029447"/>
    </source>
</evidence>
<comment type="subcellular location">
    <subcellularLocation>
        <location evidence="1">Cell inner membrane</location>
        <topology evidence="1">Multi-pass membrane protein</topology>
    </subcellularLocation>
</comment>
<name>A0A348FZM2_9HYPH</name>
<dbReference type="EMBL" id="AP018907">
    <property type="protein sequence ID" value="BBF92755.1"/>
    <property type="molecule type" value="Genomic_DNA"/>
</dbReference>
<feature type="compositionally biased region" description="Basic and acidic residues" evidence="6">
    <location>
        <begin position="438"/>
        <end position="458"/>
    </location>
</feature>
<evidence type="ECO:0000256" key="5">
    <source>
        <dbReference type="PROSITE-ProRule" id="PRU00284"/>
    </source>
</evidence>
<dbReference type="PROSITE" id="PS50192">
    <property type="entry name" value="T_SNARE"/>
    <property type="match status" value="1"/>
</dbReference>
<dbReference type="SUPFAM" id="SSF58104">
    <property type="entry name" value="Methyl-accepting chemotaxis protein (MCP) signaling domain"/>
    <property type="match status" value="1"/>
</dbReference>
<evidence type="ECO:0000256" key="3">
    <source>
        <dbReference type="ARBA" id="ARBA00023224"/>
    </source>
</evidence>
<protein>
    <submittedName>
        <fullName evidence="10">Chemotaxis protein</fullName>
    </submittedName>
</protein>
<dbReference type="GO" id="GO:0006935">
    <property type="term" value="P:chemotaxis"/>
    <property type="evidence" value="ECO:0007669"/>
    <property type="project" value="InterPro"/>
</dbReference>
<evidence type="ECO:0000259" key="8">
    <source>
        <dbReference type="PROSITE" id="PS50111"/>
    </source>
</evidence>
<evidence type="ECO:0000256" key="7">
    <source>
        <dbReference type="SAM" id="Phobius"/>
    </source>
</evidence>
<dbReference type="RefSeq" id="WP_126398861.1">
    <property type="nucleotide sequence ID" value="NZ_AP018907.1"/>
</dbReference>
<evidence type="ECO:0000259" key="9">
    <source>
        <dbReference type="PROSITE" id="PS50192"/>
    </source>
</evidence>
<dbReference type="InterPro" id="IPR000727">
    <property type="entry name" value="T_SNARE_dom"/>
</dbReference>
<dbReference type="Proteomes" id="UP000266934">
    <property type="component" value="Chromosome"/>
</dbReference>
<feature type="region of interest" description="Disordered" evidence="6">
    <location>
        <begin position="429"/>
        <end position="458"/>
    </location>
</feature>
<proteinExistence type="inferred from homology"/>
<dbReference type="OrthoDB" id="5179380at2"/>
<accession>A0A348FZM2</accession>
<evidence type="ECO:0000313" key="11">
    <source>
        <dbReference type="Proteomes" id="UP000266934"/>
    </source>
</evidence>
<dbReference type="InterPro" id="IPR004090">
    <property type="entry name" value="Chemotax_Me-accpt_rcpt"/>
</dbReference>
<dbReference type="PANTHER" id="PTHR32089:SF112">
    <property type="entry name" value="LYSOZYME-LIKE PROTEIN-RELATED"/>
    <property type="match status" value="1"/>
</dbReference>
<dbReference type="GO" id="GO:0007165">
    <property type="term" value="P:signal transduction"/>
    <property type="evidence" value="ECO:0007669"/>
    <property type="project" value="UniProtKB-KW"/>
</dbReference>
<keyword evidence="7" id="KW-0472">Membrane</keyword>
<dbReference type="Pfam" id="PF00015">
    <property type="entry name" value="MCPsignal"/>
    <property type="match status" value="1"/>
</dbReference>
<dbReference type="PRINTS" id="PR00260">
    <property type="entry name" value="CHEMTRNSDUCR"/>
</dbReference>
<evidence type="ECO:0000256" key="6">
    <source>
        <dbReference type="SAM" id="MobiDB-lite"/>
    </source>
</evidence>
<sequence>MNSSSLSKALAAGGVAAAAVALGLACTLLGWHGAVPVVLAVGLAAMALALHFALRVRREFGRIATVCRAIAEGDFEARLTGITERGDLGAMQWMLNDMIDRCDAYVRESAAAMQAVRSNTYYRTIRPEGLKGAMLAAANSINATMAAIQARLGAFANETAKFETSIQGIVENVASASASMGDTANAMTENASATLSRATTVAAASEEATVNMQTVAAAATQLSTSAREVGEQVGMSATIAQQAVSRTREAHQTIQVLETASESIGQVAELIRAIAAQTNLLALNATIEAARAGEAGRGFAVVAQEVKSLAGQTAQATSQIAAQIAEVQASTRSAVEAIAEIARTIGEVDQITSHVARAVETQMAATAEIARNVEQAFDGIRDITTNIHGATEIAGRTETLADGTKAASGELSAKAQQLTEEVRSFLAALHNGPLNRRKRDDPTYRGPERRQDRGKAAA</sequence>
<feature type="domain" description="Methyl-accepting transducer" evidence="8">
    <location>
        <begin position="169"/>
        <end position="401"/>
    </location>
</feature>
<keyword evidence="2" id="KW-1003">Cell membrane</keyword>
<comment type="similarity">
    <text evidence="4">Belongs to the methyl-accepting chemotaxis (MCP) protein family.</text>
</comment>
<dbReference type="InterPro" id="IPR004089">
    <property type="entry name" value="MCPsignal_dom"/>
</dbReference>
<reference evidence="10 11" key="1">
    <citation type="submission" date="2018-08" db="EMBL/GenBank/DDBJ databases">
        <title>Complete genome sequencing of Blastochloris tepida GI.</title>
        <authorList>
            <person name="Tsukatani Y."/>
            <person name="Mori H."/>
        </authorList>
    </citation>
    <scope>NUCLEOTIDE SEQUENCE [LARGE SCALE GENOMIC DNA]</scope>
    <source>
        <strain evidence="10 11">GI</strain>
    </source>
</reference>
<dbReference type="Gene3D" id="6.10.340.10">
    <property type="match status" value="1"/>
</dbReference>
<evidence type="ECO:0000256" key="2">
    <source>
        <dbReference type="ARBA" id="ARBA00022519"/>
    </source>
</evidence>
<keyword evidence="7" id="KW-0812">Transmembrane</keyword>
<evidence type="ECO:0000256" key="1">
    <source>
        <dbReference type="ARBA" id="ARBA00004429"/>
    </source>
</evidence>
<dbReference type="KEGG" id="blag:BLTE_14400"/>
<keyword evidence="7" id="KW-1133">Transmembrane helix</keyword>
<organism evidence="10 11">
    <name type="scientific">Blastochloris tepida</name>
    <dbReference type="NCBI Taxonomy" id="2233851"/>
    <lineage>
        <taxon>Bacteria</taxon>
        <taxon>Pseudomonadati</taxon>
        <taxon>Pseudomonadota</taxon>
        <taxon>Alphaproteobacteria</taxon>
        <taxon>Hyphomicrobiales</taxon>
        <taxon>Blastochloridaceae</taxon>
        <taxon>Blastochloris</taxon>
    </lineage>
</organism>
<dbReference type="GO" id="GO:0004888">
    <property type="term" value="F:transmembrane signaling receptor activity"/>
    <property type="evidence" value="ECO:0007669"/>
    <property type="project" value="InterPro"/>
</dbReference>
<feature type="domain" description="T-SNARE coiled-coil homology" evidence="9">
    <location>
        <begin position="328"/>
        <end position="390"/>
    </location>
</feature>